<dbReference type="GO" id="GO:0061630">
    <property type="term" value="F:ubiquitin protein ligase activity"/>
    <property type="evidence" value="ECO:0007669"/>
    <property type="project" value="TreeGrafter"/>
</dbReference>
<dbReference type="RefSeq" id="XP_067696211.1">
    <property type="nucleotide sequence ID" value="XM_067840108.1"/>
</dbReference>
<dbReference type="GO" id="GO:0007265">
    <property type="term" value="P:Ras protein signal transduction"/>
    <property type="evidence" value="ECO:0007669"/>
    <property type="project" value="TreeGrafter"/>
</dbReference>
<reference evidence="5 6" key="1">
    <citation type="submission" date="2021-02" db="EMBL/GenBank/DDBJ databases">
        <title>Leishmania (Mundinia) enrietti genome sequencing and assembly.</title>
        <authorList>
            <person name="Almutairi H."/>
            <person name="Gatherer D."/>
        </authorList>
    </citation>
    <scope>NUCLEOTIDE SEQUENCE [LARGE SCALE GENOMIC DNA]</scope>
    <source>
        <strain evidence="5">CUR178</strain>
    </source>
</reference>
<dbReference type="PANTHER" id="PTHR24007:SF7">
    <property type="entry name" value="BRCA1-ASSOCIATED PROTEIN"/>
    <property type="match status" value="1"/>
</dbReference>
<dbReference type="Proteomes" id="UP000674179">
    <property type="component" value="Chromosome 1"/>
</dbReference>
<dbReference type="OrthoDB" id="273556at2759"/>
<dbReference type="SMART" id="SM00184">
    <property type="entry name" value="RING"/>
    <property type="match status" value="1"/>
</dbReference>
<evidence type="ECO:0000313" key="6">
    <source>
        <dbReference type="Proteomes" id="UP000674179"/>
    </source>
</evidence>
<evidence type="ECO:0000259" key="3">
    <source>
        <dbReference type="PROSITE" id="PS50089"/>
    </source>
</evidence>
<feature type="compositionally biased region" description="Low complexity" evidence="2">
    <location>
        <begin position="344"/>
        <end position="367"/>
    </location>
</feature>
<dbReference type="PROSITE" id="PS50089">
    <property type="entry name" value="ZF_RING_2"/>
    <property type="match status" value="1"/>
</dbReference>
<dbReference type="AlphaFoldDB" id="A0A836HNI5"/>
<feature type="domain" description="RING-type" evidence="3">
    <location>
        <begin position="436"/>
        <end position="476"/>
    </location>
</feature>
<protein>
    <recommendedName>
        <fullName evidence="7">RING-type domain-containing protein</fullName>
    </recommendedName>
</protein>
<evidence type="ECO:0008006" key="7">
    <source>
        <dbReference type="Google" id="ProtNLM"/>
    </source>
</evidence>
<comment type="caution">
    <text evidence="5">The sequence shown here is derived from an EMBL/GenBank/DDBJ whole genome shotgun (WGS) entry which is preliminary data.</text>
</comment>
<evidence type="ECO:0000259" key="4">
    <source>
        <dbReference type="PROSITE" id="PS50271"/>
    </source>
</evidence>
<feature type="region of interest" description="Disordered" evidence="2">
    <location>
        <begin position="561"/>
        <end position="607"/>
    </location>
</feature>
<dbReference type="Gene3D" id="3.30.40.10">
    <property type="entry name" value="Zinc/RING finger domain, C3HC4 (zinc finger)"/>
    <property type="match status" value="2"/>
</dbReference>
<dbReference type="PANTHER" id="PTHR24007">
    <property type="entry name" value="BRCA1-ASSOCIATED PROTEIN"/>
    <property type="match status" value="1"/>
</dbReference>
<gene>
    <name evidence="5" type="ORF">CUR178_08481</name>
</gene>
<sequence length="801" mass="84912">MELLAAMALDRDAINTVTLRLLPPSAAPGAAVSPWLLWHTIPITASLSRTLSRLVSVEASAMAQAPQETSSFTVASSATPPAKFFSPTAATVTTPLMPSKVVSALAPDNTEDTAARFSSAYRSPERKARSSSVASKSSSSSTLSTRSARTTLTLSTTEAEKASWIELVRVGYVVSEIHAYCILFKCRCAAQAARMKAALEEGAALGSTAPVEYVSDARPVVVTHRTFAESQGEVEAVAVGTDGPTVSDYDHDGDHRHRSRASARWSTGVHIASLWEAIATVYPVRGNGDSVGGEGDGDGDGASDGGGGHQDATQPLKRHHQHHHLPHRLHSSSHTVRFAPGTPSPARRSPAAARAVRKGAAPPRLRHASAVTAAVATPTSSHTVSSQAAAVAVATGALVSPSRPAHTPPHTPLITCGGGGGGGGAGLGPLSSGDFCTICLDPLYLSACVTTLCQHSFHLSCYAQLPSGSAECPLCRFSVYELLNDARCNVCGTYEDLWVCLICGHVACGRARRDHQQEHYHLSMHSCSWQSTTNRIRNLSSRMFLHQEVALLLEENGLDGAAPAHGPQGRGPTARVLSADAATGEATTSSGNPGAATTAMGGARSPTGVDRVRYMSWSDSLVDDDLQEALNESKEEAVAQYYTNFLRQLAEEQQRWYEAALAERRRRRSEKQVAAGASAGGSGAESASCAPPARTTLMCVALNERRQRRRVLSEYVQATISLLQAAQREYAGMAHTLKAARDDAQQRVLLCSHLNAGLVAQGAQVRQRTRELQRRGEKASQVKAAEEARLQRLVEKALSSL</sequence>
<dbReference type="SMART" id="SM00290">
    <property type="entry name" value="ZnF_UBP"/>
    <property type="match status" value="1"/>
</dbReference>
<dbReference type="Pfam" id="PF13639">
    <property type="entry name" value="zf-RING_2"/>
    <property type="match status" value="1"/>
</dbReference>
<feature type="compositionally biased region" description="Basic residues" evidence="2">
    <location>
        <begin position="316"/>
        <end position="331"/>
    </location>
</feature>
<feature type="region of interest" description="Disordered" evidence="2">
    <location>
        <begin position="288"/>
        <end position="367"/>
    </location>
</feature>
<organism evidence="5 6">
    <name type="scientific">Leishmania enriettii</name>
    <dbReference type="NCBI Taxonomy" id="5663"/>
    <lineage>
        <taxon>Eukaryota</taxon>
        <taxon>Discoba</taxon>
        <taxon>Euglenozoa</taxon>
        <taxon>Kinetoplastea</taxon>
        <taxon>Metakinetoplastina</taxon>
        <taxon>Trypanosomatida</taxon>
        <taxon>Trypanosomatidae</taxon>
        <taxon>Leishmaniinae</taxon>
        <taxon>Leishmania</taxon>
    </lineage>
</organism>
<evidence type="ECO:0000256" key="2">
    <source>
        <dbReference type="SAM" id="MobiDB-lite"/>
    </source>
</evidence>
<dbReference type="InterPro" id="IPR001841">
    <property type="entry name" value="Znf_RING"/>
</dbReference>
<keyword evidence="6" id="KW-1185">Reference proteome</keyword>
<feature type="compositionally biased region" description="Low complexity" evidence="2">
    <location>
        <begin position="130"/>
        <end position="152"/>
    </location>
</feature>
<keyword evidence="1" id="KW-0479">Metal-binding</keyword>
<feature type="region of interest" description="Disordered" evidence="2">
    <location>
        <begin position="128"/>
        <end position="152"/>
    </location>
</feature>
<feature type="region of interest" description="Disordered" evidence="2">
    <location>
        <begin position="241"/>
        <end position="263"/>
    </location>
</feature>
<keyword evidence="1" id="KW-0862">Zinc</keyword>
<dbReference type="GO" id="GO:0005737">
    <property type="term" value="C:cytoplasm"/>
    <property type="evidence" value="ECO:0007669"/>
    <property type="project" value="TreeGrafter"/>
</dbReference>
<accession>A0A836HNI5</accession>
<evidence type="ECO:0000256" key="1">
    <source>
        <dbReference type="PROSITE-ProRule" id="PRU00502"/>
    </source>
</evidence>
<feature type="domain" description="UBP-type" evidence="4">
    <location>
        <begin position="454"/>
        <end position="569"/>
    </location>
</feature>
<keyword evidence="1" id="KW-0863">Zinc-finger</keyword>
<dbReference type="PROSITE" id="PS50271">
    <property type="entry name" value="ZF_UBP"/>
    <property type="match status" value="1"/>
</dbReference>
<evidence type="ECO:0000313" key="5">
    <source>
        <dbReference type="EMBL" id="KAG5487395.1"/>
    </source>
</evidence>
<dbReference type="Pfam" id="PF02148">
    <property type="entry name" value="zf-UBP"/>
    <property type="match status" value="1"/>
</dbReference>
<dbReference type="GO" id="GO:0008270">
    <property type="term" value="F:zinc ion binding"/>
    <property type="evidence" value="ECO:0007669"/>
    <property type="project" value="UniProtKB-KW"/>
</dbReference>
<dbReference type="EMBL" id="JAFHKP010000001">
    <property type="protein sequence ID" value="KAG5487395.1"/>
    <property type="molecule type" value="Genomic_DNA"/>
</dbReference>
<dbReference type="InterPro" id="IPR001607">
    <property type="entry name" value="Znf_UBP"/>
</dbReference>
<dbReference type="GeneID" id="94175618"/>
<dbReference type="KEGG" id="lenr:94175618"/>
<dbReference type="InterPro" id="IPR013083">
    <property type="entry name" value="Znf_RING/FYVE/PHD"/>
</dbReference>
<name>A0A836HNI5_LEIEN</name>
<proteinExistence type="predicted"/>
<dbReference type="GO" id="GO:0016567">
    <property type="term" value="P:protein ubiquitination"/>
    <property type="evidence" value="ECO:0007669"/>
    <property type="project" value="TreeGrafter"/>
</dbReference>
<dbReference type="SUPFAM" id="SSF57850">
    <property type="entry name" value="RING/U-box"/>
    <property type="match status" value="2"/>
</dbReference>